<feature type="transmembrane region" description="Helical" evidence="6">
    <location>
        <begin position="64"/>
        <end position="87"/>
    </location>
</feature>
<feature type="compositionally biased region" description="Basic and acidic residues" evidence="5">
    <location>
        <begin position="240"/>
        <end position="250"/>
    </location>
</feature>
<keyword evidence="2 6" id="KW-0812">Transmembrane</keyword>
<comment type="caution">
    <text evidence="7">The sequence shown here is derived from an EMBL/GenBank/DDBJ whole genome shotgun (WGS) entry which is preliminary data.</text>
</comment>
<dbReference type="GO" id="GO:0005886">
    <property type="term" value="C:plasma membrane"/>
    <property type="evidence" value="ECO:0007669"/>
    <property type="project" value="UniProtKB-SubCell"/>
</dbReference>
<keyword evidence="4 6" id="KW-0472">Membrane</keyword>
<evidence type="ECO:0000256" key="2">
    <source>
        <dbReference type="ARBA" id="ARBA00022692"/>
    </source>
</evidence>
<dbReference type="GO" id="GO:0005524">
    <property type="term" value="F:ATP binding"/>
    <property type="evidence" value="ECO:0007669"/>
    <property type="project" value="InterPro"/>
</dbReference>
<dbReference type="EMBL" id="QYUL01000004">
    <property type="protein sequence ID" value="RJF78044.1"/>
    <property type="molecule type" value="Genomic_DNA"/>
</dbReference>
<evidence type="ECO:0000313" key="7">
    <source>
        <dbReference type="EMBL" id="RJF78044.1"/>
    </source>
</evidence>
<evidence type="ECO:0000256" key="5">
    <source>
        <dbReference type="SAM" id="MobiDB-lite"/>
    </source>
</evidence>
<dbReference type="InterPro" id="IPR036640">
    <property type="entry name" value="ABC1_TM_sf"/>
</dbReference>
<evidence type="ECO:0000313" key="8">
    <source>
        <dbReference type="Proteomes" id="UP000283458"/>
    </source>
</evidence>
<keyword evidence="8" id="KW-1185">Reference proteome</keyword>
<feature type="region of interest" description="Disordered" evidence="5">
    <location>
        <begin position="234"/>
        <end position="261"/>
    </location>
</feature>
<evidence type="ECO:0008006" key="9">
    <source>
        <dbReference type="Google" id="ProtNLM"/>
    </source>
</evidence>
<evidence type="ECO:0000256" key="1">
    <source>
        <dbReference type="ARBA" id="ARBA00004651"/>
    </source>
</evidence>
<reference evidence="7 8" key="1">
    <citation type="submission" date="2018-09" db="EMBL/GenBank/DDBJ databases">
        <authorList>
            <person name="Zhu H."/>
        </authorList>
    </citation>
    <scope>NUCLEOTIDE SEQUENCE [LARGE SCALE GENOMIC DNA]</scope>
    <source>
        <strain evidence="7 8">K2W22B-5</strain>
    </source>
</reference>
<evidence type="ECO:0000256" key="3">
    <source>
        <dbReference type="ARBA" id="ARBA00022989"/>
    </source>
</evidence>
<name>A0A418VP80_9PROT</name>
<protein>
    <recommendedName>
        <fullName evidence="9">ABC transmembrane type-1 domain-containing protein</fullName>
    </recommendedName>
</protein>
<dbReference type="AlphaFoldDB" id="A0A418VP80"/>
<comment type="subcellular location">
    <subcellularLocation>
        <location evidence="1">Cell membrane</location>
        <topology evidence="1">Multi-pass membrane protein</topology>
    </subcellularLocation>
</comment>
<accession>A0A418VP80</accession>
<gene>
    <name evidence="7" type="ORF">D3877_23215</name>
</gene>
<proteinExistence type="predicted"/>
<dbReference type="SUPFAM" id="SSF90123">
    <property type="entry name" value="ABC transporter transmembrane region"/>
    <property type="match status" value="1"/>
</dbReference>
<sequence>MLRRGPGRFEAVEADGRRHAVTAPYAAGLARDGIALYRPLPARPLSPRDILTAAFTGSGRDVGVAVLLTVTMVLLGLLTPVATGILVNEAVPFAETLGIVHMALGLAAIAVGGAMFALVRSLLLLRFEGRADPASGRHLGPAAAAAATFFRRFHTGDLLMRALAPTQLRRVVADTLLSAGLRRVLAGQFRADADLRRPAGGPHWVALVATLLLTATGLVQLRYERRSVERSRNLVGAARPADRAADHPGERGGTGCSPLAAPVSAQRREGYRVGLAGPRSRC</sequence>
<dbReference type="Proteomes" id="UP000283458">
    <property type="component" value="Unassembled WGS sequence"/>
</dbReference>
<evidence type="ECO:0000256" key="6">
    <source>
        <dbReference type="SAM" id="Phobius"/>
    </source>
</evidence>
<keyword evidence="3 6" id="KW-1133">Transmembrane helix</keyword>
<evidence type="ECO:0000256" key="4">
    <source>
        <dbReference type="ARBA" id="ARBA00023136"/>
    </source>
</evidence>
<organism evidence="7 8">
    <name type="scientific">Azospirillum cavernae</name>
    <dbReference type="NCBI Taxonomy" id="2320860"/>
    <lineage>
        <taxon>Bacteria</taxon>
        <taxon>Pseudomonadati</taxon>
        <taxon>Pseudomonadota</taxon>
        <taxon>Alphaproteobacteria</taxon>
        <taxon>Rhodospirillales</taxon>
        <taxon>Azospirillaceae</taxon>
        <taxon>Azospirillum</taxon>
    </lineage>
</organism>
<feature type="transmembrane region" description="Helical" evidence="6">
    <location>
        <begin position="99"/>
        <end position="119"/>
    </location>
</feature>